<dbReference type="UniPathway" id="UPA00661"/>
<evidence type="ECO:0000256" key="5">
    <source>
        <dbReference type="ARBA" id="ARBA00006288"/>
    </source>
</evidence>
<comment type="catalytic activity">
    <reaction evidence="1">
        <text>a 2,3-saturated acyl-CoA + O2 = a (2E)-enoyl-CoA + H2O2</text>
        <dbReference type="Rhea" id="RHEA:38959"/>
        <dbReference type="ChEBI" id="CHEBI:15379"/>
        <dbReference type="ChEBI" id="CHEBI:16240"/>
        <dbReference type="ChEBI" id="CHEBI:58856"/>
        <dbReference type="ChEBI" id="CHEBI:65111"/>
        <dbReference type="EC" id="1.3.3.6"/>
    </reaction>
</comment>
<dbReference type="InterPro" id="IPR002655">
    <property type="entry name" value="Acyl-CoA_oxidase_C"/>
</dbReference>
<evidence type="ECO:0000256" key="15">
    <source>
        <dbReference type="PIRSR" id="PIRSR000168-2"/>
    </source>
</evidence>
<dbReference type="EMBL" id="KV454480">
    <property type="protein sequence ID" value="ODV60981.1"/>
    <property type="molecule type" value="Genomic_DNA"/>
</dbReference>
<comment type="pathway">
    <text evidence="4">Lipid metabolism; peroxisomal fatty acid beta-oxidation.</text>
</comment>
<proteinExistence type="inferred from homology"/>
<sequence>MSRTEFGNIPNPSNIINNERNRFTDFNIDELFTFIEGNTSKDSTETLKLMQELERDLILNNDQLNHYDNLSKNDIRKTTFLKIKQLSNYLENDIVFSQKSNQQLSKDGSGKAAFNPYNIDLSNFNKRLLLIGVHDPQLGTRLGVHLGLFLNAIKGTGTQSQFNYWAFERGALSVRNIYGCFAMTELAHGSNVAGVETTATYNSSDQSFVVNTPHLGATKWWIGGAASSANHCVAYCRLIVDGKDYGVKTFVVPLRDSNHNLFPGIAIGDIGAKMGRDGIDNGWIQFTNVKIPKNFMLQKYCKIVDKKDKSIVIDPPLAQLAYSALLDGRMNMVIESFRHGARFIIIALRYAVGRRQFGKSTNPDLNYSNEFEKKKSASNNIVLEKQLIDYPHHQYRLIPLLATIYAISCASDKLRINHTNVNNNLDKLSQDPALMSDEKFLFTSINDLKALFVQSASLKSTCTWFTANLIDECRQACGGHGYSAYAGFGKGYNDWVVQCTWEGDNNILATSAGKSIIKFAQKILAKKFKAVPKDFGYLIDAFNSKDSNDNNDDDFDVNDYNSHLKLIGSVIFNLAKSCNDILSTNNNNWDIITTECVKLSKFNAYYYLLNSFIEYFNKPNTGKSVKKVLQSLILLLSNYFIYENSNYFLQFNILDSEKITRLKLNIMTVLLPYLRQRVIGLTDSFKYSDFLVQSVLGNYNGDIYNNYFDLVNKISNHKLEYNKTSYDGEVLQTLKREDVSVREFNEKDELALKKLGE</sequence>
<feature type="domain" description="Acyl-CoA oxidase/dehydrogenase middle" evidence="17">
    <location>
        <begin position="180"/>
        <end position="289"/>
    </location>
</feature>
<dbReference type="GO" id="GO:0033540">
    <property type="term" value="P:fatty acid beta-oxidation using acyl-CoA oxidase"/>
    <property type="evidence" value="ECO:0007669"/>
    <property type="project" value="UniProtKB-UniPathway"/>
</dbReference>
<dbReference type="Gene3D" id="2.40.110.10">
    <property type="entry name" value="Butyryl-CoA Dehydrogenase, subunit A, domain 2"/>
    <property type="match status" value="1"/>
</dbReference>
<accession>A0A1D2VH37</accession>
<evidence type="ECO:0000259" key="18">
    <source>
        <dbReference type="Pfam" id="PF22924"/>
    </source>
</evidence>
<comment type="subcellular location">
    <subcellularLocation>
        <location evidence="3">Peroxisome</location>
    </subcellularLocation>
</comment>
<comment type="similarity">
    <text evidence="5 13">Belongs to the acyl-CoA oxidase family.</text>
</comment>
<dbReference type="InterPro" id="IPR036250">
    <property type="entry name" value="AcylCo_DH-like_C"/>
</dbReference>
<dbReference type="GO" id="GO:0003997">
    <property type="term" value="F:acyl-CoA oxidase activity"/>
    <property type="evidence" value="ECO:0007669"/>
    <property type="project" value="UniProtKB-EC"/>
</dbReference>
<dbReference type="OrthoDB" id="538336at2759"/>
<dbReference type="Gene3D" id="1.20.140.10">
    <property type="entry name" value="Butyryl-CoA Dehydrogenase, subunit A, domain 3"/>
    <property type="match status" value="2"/>
</dbReference>
<keyword evidence="11" id="KW-0576">Peroxisome</keyword>
<dbReference type="PANTHER" id="PTHR10909:SF352">
    <property type="entry name" value="ACYL-COENZYME A OXIDASE-LIKE PROTEIN"/>
    <property type="match status" value="1"/>
</dbReference>
<dbReference type="PANTHER" id="PTHR10909">
    <property type="entry name" value="ELECTRON TRANSPORT OXIDOREDUCTASE"/>
    <property type="match status" value="1"/>
</dbReference>
<dbReference type="Proteomes" id="UP000095038">
    <property type="component" value="Unassembled WGS sequence"/>
</dbReference>
<organism evidence="19 20">
    <name type="scientific">Ascoidea rubescens DSM 1968</name>
    <dbReference type="NCBI Taxonomy" id="1344418"/>
    <lineage>
        <taxon>Eukaryota</taxon>
        <taxon>Fungi</taxon>
        <taxon>Dikarya</taxon>
        <taxon>Ascomycota</taxon>
        <taxon>Saccharomycotina</taxon>
        <taxon>Saccharomycetes</taxon>
        <taxon>Ascoideaceae</taxon>
        <taxon>Ascoidea</taxon>
    </lineage>
</organism>
<dbReference type="FunCoup" id="A0A1D2VH37">
    <property type="interactions" value="410"/>
</dbReference>
<dbReference type="RefSeq" id="XP_020047288.1">
    <property type="nucleotide sequence ID" value="XM_020193195.1"/>
</dbReference>
<evidence type="ECO:0000256" key="3">
    <source>
        <dbReference type="ARBA" id="ARBA00004275"/>
    </source>
</evidence>
<keyword evidence="8" id="KW-0276">Fatty acid metabolism</keyword>
<dbReference type="GO" id="GO:0071949">
    <property type="term" value="F:FAD binding"/>
    <property type="evidence" value="ECO:0007669"/>
    <property type="project" value="InterPro"/>
</dbReference>
<dbReference type="InterPro" id="IPR006091">
    <property type="entry name" value="Acyl-CoA_Oxase/DH_mid-dom"/>
</dbReference>
<dbReference type="Gene3D" id="1.10.540.10">
    <property type="entry name" value="Acyl-CoA dehydrogenase/oxidase, N-terminal domain"/>
    <property type="match status" value="1"/>
</dbReference>
<feature type="domain" description="Acyl-CoA oxidase C-alpha1" evidence="18">
    <location>
        <begin position="322"/>
        <end position="516"/>
    </location>
</feature>
<dbReference type="SUPFAM" id="SSF56645">
    <property type="entry name" value="Acyl-CoA dehydrogenase NM domain-like"/>
    <property type="match status" value="1"/>
</dbReference>
<dbReference type="GO" id="GO:0005782">
    <property type="term" value="C:peroxisomal matrix"/>
    <property type="evidence" value="ECO:0007669"/>
    <property type="project" value="EnsemblFungi"/>
</dbReference>
<evidence type="ECO:0000256" key="14">
    <source>
        <dbReference type="PIRSR" id="PIRSR000168-1"/>
    </source>
</evidence>
<evidence type="ECO:0000256" key="8">
    <source>
        <dbReference type="ARBA" id="ARBA00022832"/>
    </source>
</evidence>
<evidence type="ECO:0000256" key="11">
    <source>
        <dbReference type="ARBA" id="ARBA00023140"/>
    </source>
</evidence>
<keyword evidence="10" id="KW-0443">Lipid metabolism</keyword>
<dbReference type="FunFam" id="2.40.110.10:FF:000003">
    <property type="entry name" value="Acyl-coenzyme A oxidase"/>
    <property type="match status" value="1"/>
</dbReference>
<evidence type="ECO:0000256" key="13">
    <source>
        <dbReference type="PIRNR" id="PIRNR000168"/>
    </source>
</evidence>
<reference evidence="20" key="1">
    <citation type="submission" date="2016-05" db="EMBL/GenBank/DDBJ databases">
        <title>Comparative genomics of biotechnologically important yeasts.</title>
        <authorList>
            <consortium name="DOE Joint Genome Institute"/>
            <person name="Riley R."/>
            <person name="Haridas S."/>
            <person name="Wolfe K.H."/>
            <person name="Lopes M.R."/>
            <person name="Hittinger C.T."/>
            <person name="Goker M."/>
            <person name="Salamov A."/>
            <person name="Wisecaver J."/>
            <person name="Long T.M."/>
            <person name="Aerts A.L."/>
            <person name="Barry K."/>
            <person name="Choi C."/>
            <person name="Clum A."/>
            <person name="Coughlan A.Y."/>
            <person name="Deshpande S."/>
            <person name="Douglass A.P."/>
            <person name="Hanson S.J."/>
            <person name="Klenk H.-P."/>
            <person name="Labutti K."/>
            <person name="Lapidus A."/>
            <person name="Lindquist E."/>
            <person name="Lipzen A."/>
            <person name="Meier-Kolthoff J.P."/>
            <person name="Ohm R.A."/>
            <person name="Otillar R.P."/>
            <person name="Pangilinan J."/>
            <person name="Peng Y."/>
            <person name="Rokas A."/>
            <person name="Rosa C.A."/>
            <person name="Scheuner C."/>
            <person name="Sibirny A.A."/>
            <person name="Slot J.C."/>
            <person name="Stielow J.B."/>
            <person name="Sun H."/>
            <person name="Kurtzman C.P."/>
            <person name="Blackwell M."/>
            <person name="Grigoriev I.V."/>
            <person name="Jeffries T.W."/>
        </authorList>
    </citation>
    <scope>NUCLEOTIDE SEQUENCE [LARGE SCALE GENOMIC DNA]</scope>
    <source>
        <strain evidence="20">DSM 1968</strain>
    </source>
</reference>
<dbReference type="Pfam" id="PF22924">
    <property type="entry name" value="ACOX_C_alpha1"/>
    <property type="match status" value="1"/>
</dbReference>
<comment type="cofactor">
    <cofactor evidence="2">
        <name>FAD</name>
        <dbReference type="ChEBI" id="CHEBI:57692"/>
    </cofactor>
</comment>
<evidence type="ECO:0000256" key="9">
    <source>
        <dbReference type="ARBA" id="ARBA00023002"/>
    </source>
</evidence>
<keyword evidence="20" id="KW-1185">Reference proteome</keyword>
<dbReference type="FunFam" id="1.20.140.10:FF:000015">
    <property type="entry name" value="Acyl-coenzyme A oxidase"/>
    <property type="match status" value="1"/>
</dbReference>
<evidence type="ECO:0000256" key="12">
    <source>
        <dbReference type="ARBA" id="ARBA00070477"/>
    </source>
</evidence>
<dbReference type="GeneID" id="30966831"/>
<dbReference type="PIRSF" id="PIRSF000168">
    <property type="entry name" value="Acyl-CoA_oxidase"/>
    <property type="match status" value="1"/>
</dbReference>
<evidence type="ECO:0000259" key="16">
    <source>
        <dbReference type="Pfam" id="PF01756"/>
    </source>
</evidence>
<evidence type="ECO:0000256" key="10">
    <source>
        <dbReference type="ARBA" id="ARBA00023098"/>
    </source>
</evidence>
<keyword evidence="7 13" id="KW-0274">FAD</keyword>
<dbReference type="InParanoid" id="A0A1D2VH37"/>
<evidence type="ECO:0000259" key="17">
    <source>
        <dbReference type="Pfam" id="PF02770"/>
    </source>
</evidence>
<dbReference type="GO" id="GO:0005504">
    <property type="term" value="F:fatty acid binding"/>
    <property type="evidence" value="ECO:0007669"/>
    <property type="project" value="TreeGrafter"/>
</dbReference>
<dbReference type="InterPro" id="IPR046373">
    <property type="entry name" value="Acyl-CoA_Oxase/DH_mid-dom_sf"/>
</dbReference>
<dbReference type="InterPro" id="IPR012258">
    <property type="entry name" value="Acyl-CoA_oxidase"/>
</dbReference>
<keyword evidence="6 13" id="KW-0285">Flavoprotein</keyword>
<gene>
    <name evidence="19" type="ORF">ASCRUDRAFT_75731</name>
</gene>
<dbReference type="Pfam" id="PF01756">
    <property type="entry name" value="ACOX"/>
    <property type="match status" value="1"/>
</dbReference>
<dbReference type="GO" id="GO:0055088">
    <property type="term" value="P:lipid homeostasis"/>
    <property type="evidence" value="ECO:0007669"/>
    <property type="project" value="TreeGrafter"/>
</dbReference>
<feature type="domain" description="Acyl-CoA oxidase C-terminal" evidence="16">
    <location>
        <begin position="564"/>
        <end position="726"/>
    </location>
</feature>
<dbReference type="Pfam" id="PF02770">
    <property type="entry name" value="Acyl-CoA_dh_M"/>
    <property type="match status" value="1"/>
</dbReference>
<dbReference type="InterPro" id="IPR055060">
    <property type="entry name" value="ACOX_C_alpha1"/>
</dbReference>
<evidence type="ECO:0000256" key="2">
    <source>
        <dbReference type="ARBA" id="ARBA00001974"/>
    </source>
</evidence>
<feature type="binding site" evidence="15">
    <location>
        <position position="223"/>
    </location>
    <ligand>
        <name>FAD</name>
        <dbReference type="ChEBI" id="CHEBI:57692"/>
    </ligand>
</feature>
<keyword evidence="9" id="KW-0560">Oxidoreductase</keyword>
<feature type="active site" description="Proton acceptor" evidence="14">
    <location>
        <position position="502"/>
    </location>
</feature>
<dbReference type="InterPro" id="IPR009100">
    <property type="entry name" value="AcylCoA_DH/oxidase_NM_dom_sf"/>
</dbReference>
<evidence type="ECO:0000313" key="19">
    <source>
        <dbReference type="EMBL" id="ODV60981.1"/>
    </source>
</evidence>
<feature type="binding site" evidence="15">
    <location>
        <position position="184"/>
    </location>
    <ligand>
        <name>FAD</name>
        <dbReference type="ChEBI" id="CHEBI:57692"/>
    </ligand>
</feature>
<name>A0A1D2VH37_9ASCO</name>
<dbReference type="SUPFAM" id="SSF47203">
    <property type="entry name" value="Acyl-CoA dehydrogenase C-terminal domain-like"/>
    <property type="match status" value="2"/>
</dbReference>
<evidence type="ECO:0000256" key="7">
    <source>
        <dbReference type="ARBA" id="ARBA00022827"/>
    </source>
</evidence>
<evidence type="ECO:0000256" key="6">
    <source>
        <dbReference type="ARBA" id="ARBA00022630"/>
    </source>
</evidence>
<evidence type="ECO:0000256" key="1">
    <source>
        <dbReference type="ARBA" id="ARBA00001201"/>
    </source>
</evidence>
<evidence type="ECO:0000256" key="4">
    <source>
        <dbReference type="ARBA" id="ARBA00004846"/>
    </source>
</evidence>
<dbReference type="STRING" id="1344418.A0A1D2VH37"/>
<protein>
    <recommendedName>
        <fullName evidence="12 13">Acyl-coenzyme A oxidase</fullName>
    </recommendedName>
</protein>
<dbReference type="InterPro" id="IPR037069">
    <property type="entry name" value="AcylCoA_DH/ox_N_sf"/>
</dbReference>
<evidence type="ECO:0000313" key="20">
    <source>
        <dbReference type="Proteomes" id="UP000095038"/>
    </source>
</evidence>
<dbReference type="AlphaFoldDB" id="A0A1D2VH37"/>